<reference evidence="2 3" key="1">
    <citation type="submission" date="2016-10" db="EMBL/GenBank/DDBJ databases">
        <title>The genome of Paramicrosporidium saccamoebae is the missing link in understanding Cryptomycota and Microsporidia evolution.</title>
        <authorList>
            <person name="Quandt C.A."/>
            <person name="Beaudet D."/>
            <person name="Corsaro D."/>
            <person name="Michel R."/>
            <person name="Corradi N."/>
            <person name="James T."/>
        </authorList>
    </citation>
    <scope>NUCLEOTIDE SEQUENCE [LARGE SCALE GENOMIC DNA]</scope>
    <source>
        <strain evidence="2 3">KSL3</strain>
    </source>
</reference>
<keyword evidence="3" id="KW-1185">Reference proteome</keyword>
<comment type="caution">
    <text evidence="2">The sequence shown here is derived from an EMBL/GenBank/DDBJ whole genome shotgun (WGS) entry which is preliminary data.</text>
</comment>
<dbReference type="AlphaFoldDB" id="A0A2H9TMM0"/>
<accession>A0A2H9TMM0</accession>
<feature type="signal peptide" evidence="1">
    <location>
        <begin position="1"/>
        <end position="17"/>
    </location>
</feature>
<name>A0A2H9TMM0_9FUNG</name>
<keyword evidence="1" id="KW-0732">Signal</keyword>
<evidence type="ECO:0000313" key="3">
    <source>
        <dbReference type="Proteomes" id="UP000240830"/>
    </source>
</evidence>
<evidence type="ECO:0000256" key="1">
    <source>
        <dbReference type="SAM" id="SignalP"/>
    </source>
</evidence>
<evidence type="ECO:0000313" key="2">
    <source>
        <dbReference type="EMBL" id="PJF18900.1"/>
    </source>
</evidence>
<dbReference type="EMBL" id="MTSL01000097">
    <property type="protein sequence ID" value="PJF18900.1"/>
    <property type="molecule type" value="Genomic_DNA"/>
</dbReference>
<proteinExistence type="predicted"/>
<gene>
    <name evidence="2" type="ORF">PSACC_01301</name>
</gene>
<feature type="chain" id="PRO_5014183328" evidence="1">
    <location>
        <begin position="18"/>
        <end position="166"/>
    </location>
</feature>
<organism evidence="2 3">
    <name type="scientific">Paramicrosporidium saccamoebae</name>
    <dbReference type="NCBI Taxonomy" id="1246581"/>
    <lineage>
        <taxon>Eukaryota</taxon>
        <taxon>Fungi</taxon>
        <taxon>Fungi incertae sedis</taxon>
        <taxon>Cryptomycota</taxon>
        <taxon>Cryptomycota incertae sedis</taxon>
        <taxon>Paramicrosporidium</taxon>
    </lineage>
</organism>
<sequence length="166" mass="18030">MRLYWLACMLQAISVTAKRKTPENKPDSDVVYGACAPIGPLSNSFTAKLRLPGFPFEFPPILPGTRDRYLIFPAPDTVADHEASVRRCAAYKGRLVDLQTPAEMEILACAIGTPSFVGSWFEGGNQTQCNVLYPGGVLSMAEDNCKGYFGSICKVPGSMLLDGFQV</sequence>
<protein>
    <submittedName>
        <fullName evidence="2">Uncharacterized protein</fullName>
    </submittedName>
</protein>
<dbReference type="Proteomes" id="UP000240830">
    <property type="component" value="Unassembled WGS sequence"/>
</dbReference>